<reference evidence="1 2" key="2">
    <citation type="submission" date="2018-11" db="EMBL/GenBank/DDBJ databases">
        <authorList>
            <consortium name="Pathogen Informatics"/>
        </authorList>
    </citation>
    <scope>NUCLEOTIDE SEQUENCE [LARGE SCALE GENOMIC DNA]</scope>
</reference>
<dbReference type="Proteomes" id="UP000271162">
    <property type="component" value="Unassembled WGS sequence"/>
</dbReference>
<dbReference type="EMBL" id="UYSL01013412">
    <property type="protein sequence ID" value="VDL69073.1"/>
    <property type="molecule type" value="Genomic_DNA"/>
</dbReference>
<sequence length="41" mass="4356">MLTVAILMGRFVTSKSPTASTTSRSPSVTRFVLFIPPALSS</sequence>
<accession>A0A0N4XSI1</accession>
<dbReference type="AlphaFoldDB" id="A0A0N4XSI1"/>
<dbReference type="WBParaSite" id="NBR_0000548301-mRNA-1">
    <property type="protein sequence ID" value="NBR_0000548301-mRNA-1"/>
    <property type="gene ID" value="NBR_0000548301"/>
</dbReference>
<evidence type="ECO:0000313" key="1">
    <source>
        <dbReference type="EMBL" id="VDL69073.1"/>
    </source>
</evidence>
<reference evidence="3" key="1">
    <citation type="submission" date="2017-02" db="UniProtKB">
        <authorList>
            <consortium name="WormBaseParasite"/>
        </authorList>
    </citation>
    <scope>IDENTIFICATION</scope>
</reference>
<evidence type="ECO:0000313" key="2">
    <source>
        <dbReference type="Proteomes" id="UP000271162"/>
    </source>
</evidence>
<organism evidence="3">
    <name type="scientific">Nippostrongylus brasiliensis</name>
    <name type="common">Rat hookworm</name>
    <dbReference type="NCBI Taxonomy" id="27835"/>
    <lineage>
        <taxon>Eukaryota</taxon>
        <taxon>Metazoa</taxon>
        <taxon>Ecdysozoa</taxon>
        <taxon>Nematoda</taxon>
        <taxon>Chromadorea</taxon>
        <taxon>Rhabditida</taxon>
        <taxon>Rhabditina</taxon>
        <taxon>Rhabditomorpha</taxon>
        <taxon>Strongyloidea</taxon>
        <taxon>Heligmosomidae</taxon>
        <taxon>Nippostrongylus</taxon>
    </lineage>
</organism>
<name>A0A0N4XSI1_NIPBR</name>
<evidence type="ECO:0000313" key="3">
    <source>
        <dbReference type="WBParaSite" id="NBR_0000548301-mRNA-1"/>
    </source>
</evidence>
<protein>
    <submittedName>
        <fullName evidence="1 3">Uncharacterized protein</fullName>
    </submittedName>
</protein>
<proteinExistence type="predicted"/>
<keyword evidence="2" id="KW-1185">Reference proteome</keyword>
<gene>
    <name evidence="1" type="ORF">NBR_LOCUS5484</name>
</gene>